<reference evidence="2" key="1">
    <citation type="journal article" date="2019" name="Int. J. Syst. Evol. Microbiol.">
        <title>The Global Catalogue of Microorganisms (GCM) 10K type strain sequencing project: providing services to taxonomists for standard genome sequencing and annotation.</title>
        <authorList>
            <consortium name="The Broad Institute Genomics Platform"/>
            <consortium name="The Broad Institute Genome Sequencing Center for Infectious Disease"/>
            <person name="Wu L."/>
            <person name="Ma J."/>
        </authorList>
    </citation>
    <scope>NUCLEOTIDE SEQUENCE [LARGE SCALE GENOMIC DNA]</scope>
    <source>
        <strain evidence="2">CGMCC 1.15419</strain>
    </source>
</reference>
<dbReference type="InterPro" id="IPR012292">
    <property type="entry name" value="Globin/Proto"/>
</dbReference>
<dbReference type="SUPFAM" id="SSF46458">
    <property type="entry name" value="Globin-like"/>
    <property type="match status" value="1"/>
</dbReference>
<keyword evidence="2" id="KW-1185">Reference proteome</keyword>
<dbReference type="InterPro" id="IPR009050">
    <property type="entry name" value="Globin-like_sf"/>
</dbReference>
<accession>A0ABQ1VC79</accession>
<name>A0ABQ1VC79_9RHOB</name>
<dbReference type="CDD" id="cd08916">
    <property type="entry name" value="TrHb3_P"/>
    <property type="match status" value="1"/>
</dbReference>
<dbReference type="EMBL" id="BMIV01000001">
    <property type="protein sequence ID" value="GGF53875.1"/>
    <property type="molecule type" value="Genomic_DNA"/>
</dbReference>
<dbReference type="Proteomes" id="UP000640509">
    <property type="component" value="Unassembled WGS sequence"/>
</dbReference>
<comment type="caution">
    <text evidence="1">The sequence shown here is derived from an EMBL/GenBank/DDBJ whole genome shotgun (WGS) entry which is preliminary data.</text>
</comment>
<evidence type="ECO:0000313" key="2">
    <source>
        <dbReference type="Proteomes" id="UP000640509"/>
    </source>
</evidence>
<organism evidence="1 2">
    <name type="scientific">Paracoccus acridae</name>
    <dbReference type="NCBI Taxonomy" id="1795310"/>
    <lineage>
        <taxon>Bacteria</taxon>
        <taxon>Pseudomonadati</taxon>
        <taxon>Pseudomonadota</taxon>
        <taxon>Alphaproteobacteria</taxon>
        <taxon>Rhodobacterales</taxon>
        <taxon>Paracoccaceae</taxon>
        <taxon>Paracoccus</taxon>
    </lineage>
</organism>
<evidence type="ECO:0000313" key="1">
    <source>
        <dbReference type="EMBL" id="GGF53875.1"/>
    </source>
</evidence>
<protein>
    <submittedName>
        <fullName evidence="1">Preprotein translocase subunit TatC</fullName>
    </submittedName>
</protein>
<proteinExistence type="predicted"/>
<dbReference type="Gene3D" id="1.10.490.10">
    <property type="entry name" value="Globins"/>
    <property type="match status" value="1"/>
</dbReference>
<sequence>MKGLTNGPAAMIPPRFDVTPAQIDRVVAVFYRAVRRHEVLGPVFARHVTDWPAHEARIAAFWRNAILYERSYDGNPMRVHMQAGDVRADHFPIWLALFDETLRRSLPPGPARAWSALAHRIGAGLRMGVEDLRERRMGPPVLR</sequence>
<gene>
    <name evidence="1" type="ORF">GCM10011402_02300</name>
</gene>
<dbReference type="RefSeq" id="WP_229664985.1">
    <property type="nucleotide sequence ID" value="NZ_BMIV01000001.1"/>
</dbReference>